<dbReference type="Pfam" id="PF12500">
    <property type="entry name" value="TRSP"/>
    <property type="match status" value="1"/>
</dbReference>
<dbReference type="CDD" id="cd06223">
    <property type="entry name" value="PRTases_typeI"/>
    <property type="match status" value="1"/>
</dbReference>
<gene>
    <name evidence="3" type="ORF">FHS18_001810</name>
</gene>
<dbReference type="Proteomes" id="UP000570361">
    <property type="component" value="Unassembled WGS sequence"/>
</dbReference>
<dbReference type="RefSeq" id="WP_183599126.1">
    <property type="nucleotide sequence ID" value="NZ_JACHXK010000003.1"/>
</dbReference>
<accession>A0A7W5AW43</accession>
<dbReference type="AlphaFoldDB" id="A0A7W5AW43"/>
<sequence length="478" mass="52289">MNNNIISACSQSKSTHTFNILHDLSVTITLQEEQSGLQPEALFGMAARINKKRSFLFVSKVLGKHLPVSPHRSLLSGAILSLKLLQALGTSQAALVDKLFAEACAALADPDETKVSQVYSAIVDSKLALPEPVKVIGFAETATALGHSMFAAFEDGCSYLHTTRELIPELDPLISFEEEHSHATSHRCYARSEQFLGGTEPIVLVDDELTTGKTTVNIIRDLQRNYPRSRYFVASLLDWRGAEDEARFAALEQELGITITPLSLMKGTFTVEGGPIDTVAARMDLPAADGVANLHVIYLDEALDLVRHASVSMDGYRNEAPYLLGTGRFGITAAENVQIGGRIAAVGERLAGLRTSSRTLCLGTGEYMYMPMLIASHMGEGVRFHSTTRSPIHSASHETYAVDWGVAFPSPDDTSVTNYIYNIAPSQYEELFLFLERDIPAERLAELKKVFLARGFRHVHLVIGGPNIHEGVTSDDDR</sequence>
<dbReference type="InterPro" id="IPR022537">
    <property type="entry name" value="TRSP_dom"/>
</dbReference>
<dbReference type="Pfam" id="PF15609">
    <property type="entry name" value="PRTase_2"/>
    <property type="match status" value="1"/>
</dbReference>
<dbReference type="InterPro" id="IPR029057">
    <property type="entry name" value="PRTase-like"/>
</dbReference>
<reference evidence="3 4" key="1">
    <citation type="submission" date="2020-08" db="EMBL/GenBank/DDBJ databases">
        <title>Genomic Encyclopedia of Type Strains, Phase III (KMG-III): the genomes of soil and plant-associated and newly described type strains.</title>
        <authorList>
            <person name="Whitman W."/>
        </authorList>
    </citation>
    <scope>NUCLEOTIDE SEQUENCE [LARGE SCALE GENOMIC DNA]</scope>
    <source>
        <strain evidence="3 4">CECT 5862</strain>
    </source>
</reference>
<evidence type="ECO:0000259" key="1">
    <source>
        <dbReference type="Pfam" id="PF12500"/>
    </source>
</evidence>
<comment type="caution">
    <text evidence="3">The sequence shown here is derived from an EMBL/GenBank/DDBJ whole genome shotgun (WGS) entry which is preliminary data.</text>
</comment>
<evidence type="ECO:0000313" key="4">
    <source>
        <dbReference type="Proteomes" id="UP000570361"/>
    </source>
</evidence>
<dbReference type="InterPro" id="IPR011214">
    <property type="entry name" value="UCP020967"/>
</dbReference>
<dbReference type="SUPFAM" id="SSF53271">
    <property type="entry name" value="PRTase-like"/>
    <property type="match status" value="1"/>
</dbReference>
<dbReference type="InterPro" id="IPR000836">
    <property type="entry name" value="PRTase_dom"/>
</dbReference>
<evidence type="ECO:0000259" key="2">
    <source>
        <dbReference type="Pfam" id="PF15609"/>
    </source>
</evidence>
<protein>
    <recommendedName>
        <fullName evidence="5">Phosphoribosyltransferase</fullName>
    </recommendedName>
</protein>
<dbReference type="PIRSF" id="PIRSF020967">
    <property type="entry name" value="UCP020967"/>
    <property type="match status" value="1"/>
</dbReference>
<evidence type="ECO:0000313" key="3">
    <source>
        <dbReference type="EMBL" id="MBB3109747.1"/>
    </source>
</evidence>
<feature type="domain" description="Orotate phosphoribosyltransferase-like" evidence="2">
    <location>
        <begin position="42"/>
        <end position="268"/>
    </location>
</feature>
<dbReference type="EMBL" id="JACHXK010000003">
    <property type="protein sequence ID" value="MBB3109747.1"/>
    <property type="molecule type" value="Genomic_DNA"/>
</dbReference>
<feature type="domain" description="TRSP" evidence="1">
    <location>
        <begin position="326"/>
        <end position="448"/>
    </location>
</feature>
<keyword evidence="4" id="KW-1185">Reference proteome</keyword>
<organism evidence="3 4">
    <name type="scientific">Paenibacillus phyllosphaerae</name>
    <dbReference type="NCBI Taxonomy" id="274593"/>
    <lineage>
        <taxon>Bacteria</taxon>
        <taxon>Bacillati</taxon>
        <taxon>Bacillota</taxon>
        <taxon>Bacilli</taxon>
        <taxon>Bacillales</taxon>
        <taxon>Paenibacillaceae</taxon>
        <taxon>Paenibacillus</taxon>
    </lineage>
</organism>
<evidence type="ECO:0008006" key="5">
    <source>
        <dbReference type="Google" id="ProtNLM"/>
    </source>
</evidence>
<name>A0A7W5AW43_9BACL</name>
<proteinExistence type="predicted"/>
<dbReference type="InterPro" id="IPR041688">
    <property type="entry name" value="PRTase_2"/>
</dbReference>